<evidence type="ECO:0000256" key="13">
    <source>
        <dbReference type="SAM" id="MobiDB-lite"/>
    </source>
</evidence>
<feature type="compositionally biased region" description="Polar residues" evidence="13">
    <location>
        <begin position="55"/>
        <end position="68"/>
    </location>
</feature>
<evidence type="ECO:0000259" key="14">
    <source>
        <dbReference type="PROSITE" id="PS50011"/>
    </source>
</evidence>
<dbReference type="InterPro" id="IPR000961">
    <property type="entry name" value="AGC-kinase_C"/>
</dbReference>
<evidence type="ECO:0000259" key="15">
    <source>
        <dbReference type="PROSITE" id="PS51285"/>
    </source>
</evidence>
<dbReference type="InterPro" id="IPR011009">
    <property type="entry name" value="Kinase-like_dom_sf"/>
</dbReference>
<evidence type="ECO:0000256" key="7">
    <source>
        <dbReference type="ARBA" id="ARBA00022777"/>
    </source>
</evidence>
<dbReference type="InterPro" id="IPR008271">
    <property type="entry name" value="Ser/Thr_kinase_AS"/>
</dbReference>
<keyword evidence="6 11" id="KW-0547">Nucleotide-binding</keyword>
<dbReference type="PROSITE" id="PS00108">
    <property type="entry name" value="PROTEIN_KINASE_ST"/>
    <property type="match status" value="1"/>
</dbReference>
<name>A0AAV9IWI2_CYACA</name>
<evidence type="ECO:0000256" key="2">
    <source>
        <dbReference type="ARBA" id="ARBA00012513"/>
    </source>
</evidence>
<gene>
    <name evidence="16" type="ORF">CDCA_CDCA09G2692</name>
</gene>
<dbReference type="AlphaFoldDB" id="A0AAV9IWI2"/>
<evidence type="ECO:0000256" key="6">
    <source>
        <dbReference type="ARBA" id="ARBA00022741"/>
    </source>
</evidence>
<feature type="domain" description="Protein kinase" evidence="14">
    <location>
        <begin position="125"/>
        <end position="382"/>
    </location>
</feature>
<dbReference type="EC" id="2.7.11.1" evidence="2"/>
<sequence length="497" mass="55283">MGNQPSMSSSGGSHSMRYGSGSRRVPGASSKLRNVRREVVTVGHPSRQAERMSTDEAQYSRSTPAAPSPIFITNQDAVATGAAAAAEDSGYPLSEAAYGLSERATQRQANSSMLFGTQRVTRDDFIPVKTIGKGSFAKVLLVRKRDTGEIFAMKILSKRAIIARNQLEHTMAERSILENVRHPYIVALRYAFQTEGLLYLVLDFCAGGELFFHLKREGHFPESTVRIFMAEITLALEHLHAHNIIYRDLKPENVLLDRDGHVLLADFGLSKLLARDNQKAMTYVGTVEYLAPEVITNQGHSFAIDWWAMGTLMAELITGLPPFYSNNVNLMMERVLKADLRLPEWMSQEAQSLIAGLLTRDPLRRLGSGPGGAVEIKRHPFFRGLDWAALLRRQLPSPYRPLRRDALPDSVENFDSMFTSEPPTFDMAAEEEKVRAKLMKRAHKEREAVAATAAPVTSMPHAHTTEALDALDGHALAWDTTHAKAFEGFTYTPGHRR</sequence>
<dbReference type="GO" id="GO:0004674">
    <property type="term" value="F:protein serine/threonine kinase activity"/>
    <property type="evidence" value="ECO:0007669"/>
    <property type="project" value="UniProtKB-KW"/>
</dbReference>
<feature type="binding site" evidence="11">
    <location>
        <position position="154"/>
    </location>
    <ligand>
        <name>ATP</name>
        <dbReference type="ChEBI" id="CHEBI:30616"/>
    </ligand>
</feature>
<dbReference type="InterPro" id="IPR000719">
    <property type="entry name" value="Prot_kinase_dom"/>
</dbReference>
<dbReference type="SUPFAM" id="SSF56112">
    <property type="entry name" value="Protein kinase-like (PK-like)"/>
    <property type="match status" value="1"/>
</dbReference>
<feature type="compositionally biased region" description="Low complexity" evidence="13">
    <location>
        <begin position="1"/>
        <end position="24"/>
    </location>
</feature>
<dbReference type="Proteomes" id="UP001301350">
    <property type="component" value="Unassembled WGS sequence"/>
</dbReference>
<protein>
    <recommendedName>
        <fullName evidence="2">non-specific serine/threonine protein kinase</fullName>
        <ecNumber evidence="2">2.7.11.1</ecNumber>
    </recommendedName>
</protein>
<dbReference type="InterPro" id="IPR045270">
    <property type="entry name" value="STKc_AGC"/>
</dbReference>
<dbReference type="PROSITE" id="PS50011">
    <property type="entry name" value="PROTEIN_KINASE_DOM"/>
    <property type="match status" value="1"/>
</dbReference>
<comment type="catalytic activity">
    <reaction evidence="9">
        <text>L-threonyl-[protein] + ATP = O-phospho-L-threonyl-[protein] + ADP + H(+)</text>
        <dbReference type="Rhea" id="RHEA:46608"/>
        <dbReference type="Rhea" id="RHEA-COMP:11060"/>
        <dbReference type="Rhea" id="RHEA-COMP:11605"/>
        <dbReference type="ChEBI" id="CHEBI:15378"/>
        <dbReference type="ChEBI" id="CHEBI:30013"/>
        <dbReference type="ChEBI" id="CHEBI:30616"/>
        <dbReference type="ChEBI" id="CHEBI:61977"/>
        <dbReference type="ChEBI" id="CHEBI:456216"/>
        <dbReference type="EC" id="2.7.11.1"/>
    </reaction>
</comment>
<evidence type="ECO:0000256" key="12">
    <source>
        <dbReference type="RuleBase" id="RU000304"/>
    </source>
</evidence>
<comment type="catalytic activity">
    <reaction evidence="10">
        <text>L-seryl-[protein] + ATP = O-phospho-L-seryl-[protein] + ADP + H(+)</text>
        <dbReference type="Rhea" id="RHEA:17989"/>
        <dbReference type="Rhea" id="RHEA-COMP:9863"/>
        <dbReference type="Rhea" id="RHEA-COMP:11604"/>
        <dbReference type="ChEBI" id="CHEBI:15378"/>
        <dbReference type="ChEBI" id="CHEBI:29999"/>
        <dbReference type="ChEBI" id="CHEBI:30616"/>
        <dbReference type="ChEBI" id="CHEBI:83421"/>
        <dbReference type="ChEBI" id="CHEBI:456216"/>
        <dbReference type="EC" id="2.7.11.1"/>
    </reaction>
</comment>
<evidence type="ECO:0000256" key="9">
    <source>
        <dbReference type="ARBA" id="ARBA00047899"/>
    </source>
</evidence>
<dbReference type="PROSITE" id="PS51285">
    <property type="entry name" value="AGC_KINASE_CTER"/>
    <property type="match status" value="1"/>
</dbReference>
<organism evidence="16 17">
    <name type="scientific">Cyanidium caldarium</name>
    <name type="common">Red alga</name>
    <dbReference type="NCBI Taxonomy" id="2771"/>
    <lineage>
        <taxon>Eukaryota</taxon>
        <taxon>Rhodophyta</taxon>
        <taxon>Bangiophyceae</taxon>
        <taxon>Cyanidiales</taxon>
        <taxon>Cyanidiaceae</taxon>
        <taxon>Cyanidium</taxon>
    </lineage>
</organism>
<dbReference type="Gene3D" id="1.10.510.10">
    <property type="entry name" value="Transferase(Phosphotransferase) domain 1"/>
    <property type="match status" value="1"/>
</dbReference>
<feature type="domain" description="AGC-kinase C-terminal" evidence="15">
    <location>
        <begin position="383"/>
        <end position="497"/>
    </location>
</feature>
<keyword evidence="17" id="KW-1185">Reference proteome</keyword>
<dbReference type="CDD" id="cd05123">
    <property type="entry name" value="STKc_AGC"/>
    <property type="match status" value="1"/>
</dbReference>
<keyword evidence="5" id="KW-0808">Transferase</keyword>
<evidence type="ECO:0000256" key="4">
    <source>
        <dbReference type="ARBA" id="ARBA00022553"/>
    </source>
</evidence>
<comment type="similarity">
    <text evidence="1">Belongs to the protein kinase superfamily. AGC Ser/Thr protein kinase family.</text>
</comment>
<evidence type="ECO:0000256" key="10">
    <source>
        <dbReference type="ARBA" id="ARBA00048679"/>
    </source>
</evidence>
<keyword evidence="3 12" id="KW-0723">Serine/threonine-protein kinase</keyword>
<evidence type="ECO:0000256" key="3">
    <source>
        <dbReference type="ARBA" id="ARBA00022527"/>
    </source>
</evidence>
<keyword evidence="4" id="KW-0597">Phosphoprotein</keyword>
<evidence type="ECO:0000256" key="1">
    <source>
        <dbReference type="ARBA" id="ARBA00009903"/>
    </source>
</evidence>
<dbReference type="Pfam" id="PF00069">
    <property type="entry name" value="Pkinase"/>
    <property type="match status" value="1"/>
</dbReference>
<evidence type="ECO:0000256" key="5">
    <source>
        <dbReference type="ARBA" id="ARBA00022679"/>
    </source>
</evidence>
<reference evidence="16 17" key="1">
    <citation type="submission" date="2022-07" db="EMBL/GenBank/DDBJ databases">
        <title>Genome-wide signatures of adaptation to extreme environments.</title>
        <authorList>
            <person name="Cho C.H."/>
            <person name="Yoon H.S."/>
        </authorList>
    </citation>
    <scope>NUCLEOTIDE SEQUENCE [LARGE SCALE GENOMIC DNA]</scope>
    <source>
        <strain evidence="16 17">DBV 063 E5</strain>
    </source>
</reference>
<dbReference type="FunFam" id="1.10.510.10:FF:000008">
    <property type="entry name" value="Non-specific serine/threonine protein kinase"/>
    <property type="match status" value="1"/>
</dbReference>
<evidence type="ECO:0000313" key="16">
    <source>
        <dbReference type="EMBL" id="KAK4536667.1"/>
    </source>
</evidence>
<evidence type="ECO:0000256" key="11">
    <source>
        <dbReference type="PROSITE-ProRule" id="PRU10141"/>
    </source>
</evidence>
<dbReference type="PANTHER" id="PTHR24351">
    <property type="entry name" value="RIBOSOMAL PROTEIN S6 KINASE"/>
    <property type="match status" value="1"/>
</dbReference>
<comment type="caution">
    <text evidence="16">The sequence shown here is derived from an EMBL/GenBank/DDBJ whole genome shotgun (WGS) entry which is preliminary data.</text>
</comment>
<evidence type="ECO:0000313" key="17">
    <source>
        <dbReference type="Proteomes" id="UP001301350"/>
    </source>
</evidence>
<dbReference type="SMART" id="SM00220">
    <property type="entry name" value="S_TKc"/>
    <property type="match status" value="1"/>
</dbReference>
<accession>A0AAV9IWI2</accession>
<dbReference type="Gene3D" id="3.30.200.20">
    <property type="entry name" value="Phosphorylase Kinase, domain 1"/>
    <property type="match status" value="1"/>
</dbReference>
<dbReference type="EMBL" id="JANCYW010000009">
    <property type="protein sequence ID" value="KAK4536667.1"/>
    <property type="molecule type" value="Genomic_DNA"/>
</dbReference>
<dbReference type="GO" id="GO:0005524">
    <property type="term" value="F:ATP binding"/>
    <property type="evidence" value="ECO:0007669"/>
    <property type="project" value="UniProtKB-UniRule"/>
</dbReference>
<keyword evidence="8 11" id="KW-0067">ATP-binding</keyword>
<dbReference type="PROSITE" id="PS00107">
    <property type="entry name" value="PROTEIN_KINASE_ATP"/>
    <property type="match status" value="1"/>
</dbReference>
<dbReference type="InterPro" id="IPR017441">
    <property type="entry name" value="Protein_kinase_ATP_BS"/>
</dbReference>
<dbReference type="FunFam" id="3.30.200.20:FF:000524">
    <property type="entry name" value="Non-specific serine/threonine protein kinase"/>
    <property type="match status" value="1"/>
</dbReference>
<proteinExistence type="inferred from homology"/>
<keyword evidence="7" id="KW-0418">Kinase</keyword>
<evidence type="ECO:0000256" key="8">
    <source>
        <dbReference type="ARBA" id="ARBA00022840"/>
    </source>
</evidence>
<feature type="region of interest" description="Disordered" evidence="13">
    <location>
        <begin position="1"/>
        <end position="68"/>
    </location>
</feature>